<dbReference type="CDD" id="cd01283">
    <property type="entry name" value="cytidine_deaminase"/>
    <property type="match status" value="1"/>
</dbReference>
<evidence type="ECO:0000256" key="12">
    <source>
        <dbReference type="RuleBase" id="RU364006"/>
    </source>
</evidence>
<evidence type="ECO:0000256" key="5">
    <source>
        <dbReference type="ARBA" id="ARBA00018266"/>
    </source>
</evidence>
<evidence type="ECO:0000256" key="10">
    <source>
        <dbReference type="ARBA" id="ARBA00049252"/>
    </source>
</evidence>
<dbReference type="PROSITE" id="PS51747">
    <property type="entry name" value="CYT_DCMP_DEAMINASES_2"/>
    <property type="match status" value="1"/>
</dbReference>
<dbReference type="GO" id="GO:0004126">
    <property type="term" value="F:cytidine deaminase activity"/>
    <property type="evidence" value="ECO:0007669"/>
    <property type="project" value="UniProtKB-EC"/>
</dbReference>
<evidence type="ECO:0000259" key="13">
    <source>
        <dbReference type="PROSITE" id="PS51747"/>
    </source>
</evidence>
<evidence type="ECO:0000256" key="3">
    <source>
        <dbReference type="ARBA" id="ARBA00006576"/>
    </source>
</evidence>
<keyword evidence="7 12" id="KW-0378">Hydrolase</keyword>
<dbReference type="Proteomes" id="UP001597568">
    <property type="component" value="Unassembled WGS sequence"/>
</dbReference>
<dbReference type="InterPro" id="IPR050202">
    <property type="entry name" value="Cyt/Deoxycyt_deaminase"/>
</dbReference>
<accession>A0ABW5Y5Z9</accession>
<dbReference type="RefSeq" id="WP_380149418.1">
    <property type="nucleotide sequence ID" value="NZ_JBHUOR010000143.1"/>
</dbReference>
<reference evidence="15" key="1">
    <citation type="journal article" date="2019" name="Int. J. Syst. Evol. Microbiol.">
        <title>The Global Catalogue of Microorganisms (GCM) 10K type strain sequencing project: providing services to taxonomists for standard genome sequencing and annotation.</title>
        <authorList>
            <consortium name="The Broad Institute Genomics Platform"/>
            <consortium name="The Broad Institute Genome Sequencing Center for Infectious Disease"/>
            <person name="Wu L."/>
            <person name="Ma J."/>
        </authorList>
    </citation>
    <scope>NUCLEOTIDE SEQUENCE [LARGE SCALE GENOMIC DNA]</scope>
    <source>
        <strain evidence="15">KCTC 33522</strain>
    </source>
</reference>
<keyword evidence="6 12" id="KW-0479">Metal-binding</keyword>
<dbReference type="PANTHER" id="PTHR11644">
    <property type="entry name" value="CYTIDINE DEAMINASE"/>
    <property type="match status" value="1"/>
</dbReference>
<evidence type="ECO:0000313" key="14">
    <source>
        <dbReference type="EMBL" id="MFD2870730.1"/>
    </source>
</evidence>
<evidence type="ECO:0000256" key="8">
    <source>
        <dbReference type="ARBA" id="ARBA00022833"/>
    </source>
</evidence>
<comment type="caution">
    <text evidence="14">The sequence shown here is derived from an EMBL/GenBank/DDBJ whole genome shotgun (WGS) entry which is preliminary data.</text>
</comment>
<evidence type="ECO:0000256" key="4">
    <source>
        <dbReference type="ARBA" id="ARBA00012783"/>
    </source>
</evidence>
<keyword evidence="8 12" id="KW-0862">Zinc</keyword>
<dbReference type="PANTHER" id="PTHR11644:SF2">
    <property type="entry name" value="CYTIDINE DEAMINASE"/>
    <property type="match status" value="1"/>
</dbReference>
<dbReference type="NCBIfam" id="NF004064">
    <property type="entry name" value="PRK05578.1"/>
    <property type="match status" value="1"/>
</dbReference>
<sequence length="145" mass="15933">MFIYTLHNKGVLFMNKEQLMNEARGVLKNSYSPYSKFPVGAALLLTDGSVITGVNVENVSFGATNCAERTAIFTALTQGYKKGDFVAIAVAGDTDDFLPPCSICRQVMAEFFTPNMPVYLTNRAGDIKELALKELLPFAFTELDM</sequence>
<dbReference type="SUPFAM" id="SSF53927">
    <property type="entry name" value="Cytidine deaminase-like"/>
    <property type="match status" value="1"/>
</dbReference>
<dbReference type="InterPro" id="IPR002125">
    <property type="entry name" value="CMP_dCMP_dom"/>
</dbReference>
<evidence type="ECO:0000313" key="15">
    <source>
        <dbReference type="Proteomes" id="UP001597568"/>
    </source>
</evidence>
<dbReference type="Gene3D" id="3.40.140.10">
    <property type="entry name" value="Cytidine Deaminase, domain 2"/>
    <property type="match status" value="1"/>
</dbReference>
<name>A0ABW5Y5Z9_9BACL</name>
<comment type="catalytic activity">
    <reaction evidence="10 12">
        <text>2'-deoxycytidine + H2O + H(+) = 2'-deoxyuridine + NH4(+)</text>
        <dbReference type="Rhea" id="RHEA:13433"/>
        <dbReference type="ChEBI" id="CHEBI:15377"/>
        <dbReference type="ChEBI" id="CHEBI:15378"/>
        <dbReference type="ChEBI" id="CHEBI:15698"/>
        <dbReference type="ChEBI" id="CHEBI:16450"/>
        <dbReference type="ChEBI" id="CHEBI:28938"/>
        <dbReference type="EC" id="3.5.4.5"/>
    </reaction>
</comment>
<dbReference type="InterPro" id="IPR006262">
    <property type="entry name" value="Cyt_deam_tetra"/>
</dbReference>
<proteinExistence type="inferred from homology"/>
<evidence type="ECO:0000256" key="11">
    <source>
        <dbReference type="ARBA" id="ARBA00049558"/>
    </source>
</evidence>
<protein>
    <recommendedName>
        <fullName evidence="5 12">Cytidine deaminase</fullName>
        <ecNumber evidence="4 12">3.5.4.5</ecNumber>
    </recommendedName>
    <alternativeName>
        <fullName evidence="9 12">Cytidine aminohydrolase</fullName>
    </alternativeName>
</protein>
<dbReference type="EC" id="3.5.4.5" evidence="4 12"/>
<evidence type="ECO:0000256" key="2">
    <source>
        <dbReference type="ARBA" id="ARBA00003949"/>
    </source>
</evidence>
<comment type="cofactor">
    <cofactor evidence="1 12">
        <name>Zn(2+)</name>
        <dbReference type="ChEBI" id="CHEBI:29105"/>
    </cofactor>
</comment>
<dbReference type="NCBIfam" id="TIGR01354">
    <property type="entry name" value="cyt_deam_tetra"/>
    <property type="match status" value="1"/>
</dbReference>
<dbReference type="InterPro" id="IPR016192">
    <property type="entry name" value="APOBEC/CMP_deaminase_Zn-bd"/>
</dbReference>
<evidence type="ECO:0000256" key="6">
    <source>
        <dbReference type="ARBA" id="ARBA00022723"/>
    </source>
</evidence>
<evidence type="ECO:0000256" key="9">
    <source>
        <dbReference type="ARBA" id="ARBA00032005"/>
    </source>
</evidence>
<dbReference type="PROSITE" id="PS00903">
    <property type="entry name" value="CYT_DCMP_DEAMINASES_1"/>
    <property type="match status" value="1"/>
</dbReference>
<gene>
    <name evidence="14" type="primary">cdd</name>
    <name evidence="14" type="ORF">ACFSY7_19715</name>
</gene>
<comment type="function">
    <text evidence="2 12">This enzyme scavenges exogenous and endogenous cytidine and 2'-deoxycytidine for UMP synthesis.</text>
</comment>
<evidence type="ECO:0000256" key="1">
    <source>
        <dbReference type="ARBA" id="ARBA00001947"/>
    </source>
</evidence>
<organism evidence="14 15">
    <name type="scientific">Kurthia populi</name>
    <dbReference type="NCBI Taxonomy" id="1562132"/>
    <lineage>
        <taxon>Bacteria</taxon>
        <taxon>Bacillati</taxon>
        <taxon>Bacillota</taxon>
        <taxon>Bacilli</taxon>
        <taxon>Bacillales</taxon>
        <taxon>Caryophanaceae</taxon>
        <taxon>Kurthia</taxon>
    </lineage>
</organism>
<evidence type="ECO:0000256" key="7">
    <source>
        <dbReference type="ARBA" id="ARBA00022801"/>
    </source>
</evidence>
<dbReference type="EMBL" id="JBHUOR010000143">
    <property type="protein sequence ID" value="MFD2870730.1"/>
    <property type="molecule type" value="Genomic_DNA"/>
</dbReference>
<dbReference type="InterPro" id="IPR016193">
    <property type="entry name" value="Cytidine_deaminase-like"/>
</dbReference>
<keyword evidence="15" id="KW-1185">Reference proteome</keyword>
<comment type="similarity">
    <text evidence="3 12">Belongs to the cytidine and deoxycytidylate deaminase family.</text>
</comment>
<comment type="catalytic activity">
    <reaction evidence="11 12">
        <text>cytidine + H2O + H(+) = uridine + NH4(+)</text>
        <dbReference type="Rhea" id="RHEA:16069"/>
        <dbReference type="ChEBI" id="CHEBI:15377"/>
        <dbReference type="ChEBI" id="CHEBI:15378"/>
        <dbReference type="ChEBI" id="CHEBI:16704"/>
        <dbReference type="ChEBI" id="CHEBI:17562"/>
        <dbReference type="ChEBI" id="CHEBI:28938"/>
        <dbReference type="EC" id="3.5.4.5"/>
    </reaction>
</comment>
<feature type="domain" description="CMP/dCMP-type deaminase" evidence="13">
    <location>
        <begin position="14"/>
        <end position="143"/>
    </location>
</feature>
<dbReference type="Pfam" id="PF00383">
    <property type="entry name" value="dCMP_cyt_deam_1"/>
    <property type="match status" value="1"/>
</dbReference>